<sequence>MKVYTRTELESKSRSQLWEILDSLQLSHRRSKNDCIEAILGAMPQAVAQVEFNEYMEAQTSVSAWEVEAELRRELNERGYRDSMNGLPEQCDHISYRSGYARAWRDQVVLPEEKGATIEKASAETNDTDMLTPYTLAEWEAIPKFPGVRYEGNGTWKDSRNNRTNIYAKYYTLRQLAILDGKVPKFATKPIRQFVRF</sequence>
<organism evidence="1 2">
    <name type="scientific">Floridaenema evergladense BLCC-F167</name>
    <dbReference type="NCBI Taxonomy" id="3153639"/>
    <lineage>
        <taxon>Bacteria</taxon>
        <taxon>Bacillati</taxon>
        <taxon>Cyanobacteriota</taxon>
        <taxon>Cyanophyceae</taxon>
        <taxon>Oscillatoriophycideae</taxon>
        <taxon>Aerosakkonematales</taxon>
        <taxon>Aerosakkonemataceae</taxon>
        <taxon>Floridanema</taxon>
        <taxon>Floridanema evergladense</taxon>
    </lineage>
</organism>
<proteinExistence type="predicted"/>
<evidence type="ECO:0000313" key="2">
    <source>
        <dbReference type="Proteomes" id="UP001576780"/>
    </source>
</evidence>
<dbReference type="RefSeq" id="WP_413275408.1">
    <property type="nucleotide sequence ID" value="NZ_JBHFNT010000004.1"/>
</dbReference>
<reference evidence="1 2" key="1">
    <citation type="submission" date="2024-09" db="EMBL/GenBank/DDBJ databases">
        <title>Floridaenema gen nov. (Aerosakkonemataceae, Aerosakkonematales ord. nov., Cyanobacteria) from benthic tropical and subtropical fresh waters, with the description of four new species.</title>
        <authorList>
            <person name="Moretto J.A."/>
            <person name="Berthold D.E."/>
            <person name="Lefler F.W."/>
            <person name="Huang I.-S."/>
            <person name="Laughinghouse H. IV."/>
        </authorList>
    </citation>
    <scope>NUCLEOTIDE SEQUENCE [LARGE SCALE GENOMIC DNA]</scope>
    <source>
        <strain evidence="1 2">BLCC-F167</strain>
    </source>
</reference>
<evidence type="ECO:0000313" key="1">
    <source>
        <dbReference type="EMBL" id="MFB2832932.1"/>
    </source>
</evidence>
<dbReference type="Proteomes" id="UP001576780">
    <property type="component" value="Unassembled WGS sequence"/>
</dbReference>
<gene>
    <name evidence="1" type="ORF">ACE1CA_00205</name>
</gene>
<accession>A0ABV4WD30</accession>
<name>A0ABV4WD30_9CYAN</name>
<protein>
    <submittedName>
        <fullName evidence="1">Uncharacterized protein</fullName>
    </submittedName>
</protein>
<comment type="caution">
    <text evidence="1">The sequence shown here is derived from an EMBL/GenBank/DDBJ whole genome shotgun (WGS) entry which is preliminary data.</text>
</comment>
<keyword evidence="2" id="KW-1185">Reference proteome</keyword>
<dbReference type="EMBL" id="JBHFNT010000004">
    <property type="protein sequence ID" value="MFB2832932.1"/>
    <property type="molecule type" value="Genomic_DNA"/>
</dbReference>